<feature type="binding site" evidence="6">
    <location>
        <position position="69"/>
    </location>
    <ligand>
        <name>Zn(2+)</name>
        <dbReference type="ChEBI" id="CHEBI:29105"/>
    </ligand>
</feature>
<feature type="domain" description="C2H2-type" evidence="8">
    <location>
        <begin position="544"/>
        <end position="571"/>
    </location>
</feature>
<dbReference type="InterPro" id="IPR012934">
    <property type="entry name" value="Znf_AD"/>
</dbReference>
<dbReference type="PANTHER" id="PTHR24379">
    <property type="entry name" value="KRAB AND ZINC FINGER DOMAIN-CONTAINING"/>
    <property type="match status" value="1"/>
</dbReference>
<dbReference type="PROSITE" id="PS00028">
    <property type="entry name" value="ZINC_FINGER_C2H2_1"/>
    <property type="match status" value="8"/>
</dbReference>
<keyword evidence="2" id="KW-0677">Repeat</keyword>
<dbReference type="AlphaFoldDB" id="A0ABD0S5M0"/>
<comment type="caution">
    <text evidence="10">The sequence shown here is derived from an EMBL/GenBank/DDBJ whole genome shotgun (WGS) entry which is preliminary data.</text>
</comment>
<evidence type="ECO:0000256" key="1">
    <source>
        <dbReference type="ARBA" id="ARBA00022723"/>
    </source>
</evidence>
<dbReference type="InterPro" id="IPR013087">
    <property type="entry name" value="Znf_C2H2_type"/>
</dbReference>
<keyword evidence="1 6" id="KW-0479">Metal-binding</keyword>
<dbReference type="EMBL" id="JBEDNZ010000031">
    <property type="protein sequence ID" value="KAL0808613.1"/>
    <property type="molecule type" value="Genomic_DNA"/>
</dbReference>
<dbReference type="SUPFAM" id="SSF57667">
    <property type="entry name" value="beta-beta-alpha zinc fingers"/>
    <property type="match status" value="4"/>
</dbReference>
<keyword evidence="3 5" id="KW-0863">Zinc-finger</keyword>
<feature type="domain" description="ZAD" evidence="9">
    <location>
        <begin position="14"/>
        <end position="93"/>
    </location>
</feature>
<dbReference type="PROSITE" id="PS50157">
    <property type="entry name" value="ZINC_FINGER_C2H2_2"/>
    <property type="match status" value="7"/>
</dbReference>
<evidence type="ECO:0000256" key="3">
    <source>
        <dbReference type="ARBA" id="ARBA00022771"/>
    </source>
</evidence>
<gene>
    <name evidence="10" type="ORF">ABMA28_013052</name>
</gene>
<dbReference type="Pfam" id="PF00096">
    <property type="entry name" value="zf-C2H2"/>
    <property type="match status" value="3"/>
</dbReference>
<evidence type="ECO:0000256" key="6">
    <source>
        <dbReference type="PROSITE-ProRule" id="PRU01263"/>
    </source>
</evidence>
<feature type="domain" description="C2H2-type" evidence="8">
    <location>
        <begin position="429"/>
        <end position="457"/>
    </location>
</feature>
<feature type="domain" description="C2H2-type" evidence="8">
    <location>
        <begin position="572"/>
        <end position="599"/>
    </location>
</feature>
<evidence type="ECO:0000259" key="8">
    <source>
        <dbReference type="PROSITE" id="PS50157"/>
    </source>
</evidence>
<reference evidence="10 11" key="1">
    <citation type="submission" date="2024-06" db="EMBL/GenBank/DDBJ databases">
        <title>A chromosome-level genome assembly of beet webworm, Loxostege sticticalis.</title>
        <authorList>
            <person name="Zhang Y."/>
        </authorList>
    </citation>
    <scope>NUCLEOTIDE SEQUENCE [LARGE SCALE GENOMIC DNA]</scope>
    <source>
        <strain evidence="10">AQ028</strain>
        <tissue evidence="10">Male pupae</tissue>
    </source>
</reference>
<evidence type="ECO:0000256" key="5">
    <source>
        <dbReference type="PROSITE-ProRule" id="PRU00042"/>
    </source>
</evidence>
<dbReference type="InterPro" id="IPR036236">
    <property type="entry name" value="Znf_C2H2_sf"/>
</dbReference>
<accession>A0ABD0S5M0</accession>
<evidence type="ECO:0000256" key="2">
    <source>
        <dbReference type="ARBA" id="ARBA00022737"/>
    </source>
</evidence>
<evidence type="ECO:0000256" key="7">
    <source>
        <dbReference type="SAM" id="MobiDB-lite"/>
    </source>
</evidence>
<feature type="domain" description="C2H2-type" evidence="8">
    <location>
        <begin position="314"/>
        <end position="342"/>
    </location>
</feature>
<feature type="binding site" evidence="6">
    <location>
        <position position="66"/>
    </location>
    <ligand>
        <name>Zn(2+)</name>
        <dbReference type="ChEBI" id="CHEBI:29105"/>
    </ligand>
</feature>
<feature type="domain" description="C2H2-type" evidence="8">
    <location>
        <begin position="600"/>
        <end position="623"/>
    </location>
</feature>
<feature type="domain" description="C2H2-type" evidence="8">
    <location>
        <begin position="456"/>
        <end position="484"/>
    </location>
</feature>
<dbReference type="Proteomes" id="UP001549921">
    <property type="component" value="Unassembled WGS sequence"/>
</dbReference>
<dbReference type="Gene3D" id="3.30.160.60">
    <property type="entry name" value="Classic Zinc Finger"/>
    <property type="match status" value="7"/>
</dbReference>
<sequence>MNVKKPQGPIFDPGLCRCCGTMKRCRVLNVEYENSGQTEVYSDMFMDCYGLLLSHLDGKPSERLVCATCVIRLREAYTFRKQVLRCEEAFLQMRMLDCDSEGVAHVAQMEEATVDGAPSETLRVKVEPADDDSIGGDMLADAPDSDNDIKVEATEDSNEDDVPLLHRVNKLKRSAKVEVTVEVTPIEHEAKSTDLGGRSLAAMKEKSVVPAKLKKSTLQATPRSKASELRAKNRAVTSPATHMMAKRTQPQGEKQPQLAVAPMATQMLQRQKLPMSKVQEMMRERDPTYMIETNALTIVEFSYVCPFKCRHNHLLCHYCGQTFSDPTLLRQHTETSHTPKKFKITEHRNMLKVDLTRIDCRLCTETINNLDDFKKHISTVHNKKYYFDFKDLILPFRLTKDEMKCAICDVIFPYFHALNKHMNEHFSNYVCETCGLGFVDKGRFVMHQQRHEEGDFPCETCGKVFKAQYNRDLHNDRVHMKRGRVYCPKCDIRLMSYHQKLKHLVEVHGEEPLSFPCNMCDKVFETRRTLTIHRRKDHLKDYRYVCQCCGQKFFTRFALNNHMPVHTGARDFKCKVCDKTYPRLKTLKDHLRIHTNDRRYRCHICGQAFIQNCSLKGHMKSQHPEYG</sequence>
<feature type="domain" description="C2H2-type" evidence="8">
    <location>
        <begin position="515"/>
        <end position="543"/>
    </location>
</feature>
<evidence type="ECO:0000313" key="11">
    <source>
        <dbReference type="Proteomes" id="UP001549921"/>
    </source>
</evidence>
<dbReference type="Pfam" id="PF13912">
    <property type="entry name" value="zf-C2H2_6"/>
    <property type="match status" value="1"/>
</dbReference>
<protein>
    <submittedName>
        <fullName evidence="10">Uncharacterized protein</fullName>
    </submittedName>
</protein>
<name>A0ABD0S5M0_LOXSC</name>
<dbReference type="SMART" id="SM00355">
    <property type="entry name" value="ZnF_C2H2"/>
    <property type="match status" value="10"/>
</dbReference>
<keyword evidence="4 6" id="KW-0862">Zinc</keyword>
<proteinExistence type="predicted"/>
<evidence type="ECO:0000256" key="4">
    <source>
        <dbReference type="ARBA" id="ARBA00022833"/>
    </source>
</evidence>
<organism evidence="10 11">
    <name type="scientific">Loxostege sticticalis</name>
    <name type="common">Beet webworm moth</name>
    <dbReference type="NCBI Taxonomy" id="481309"/>
    <lineage>
        <taxon>Eukaryota</taxon>
        <taxon>Metazoa</taxon>
        <taxon>Ecdysozoa</taxon>
        <taxon>Arthropoda</taxon>
        <taxon>Hexapoda</taxon>
        <taxon>Insecta</taxon>
        <taxon>Pterygota</taxon>
        <taxon>Neoptera</taxon>
        <taxon>Endopterygota</taxon>
        <taxon>Lepidoptera</taxon>
        <taxon>Glossata</taxon>
        <taxon>Ditrysia</taxon>
        <taxon>Pyraloidea</taxon>
        <taxon>Crambidae</taxon>
        <taxon>Pyraustinae</taxon>
        <taxon>Loxostege</taxon>
    </lineage>
</organism>
<dbReference type="PROSITE" id="PS51915">
    <property type="entry name" value="ZAD"/>
    <property type="match status" value="1"/>
</dbReference>
<evidence type="ECO:0000259" key="9">
    <source>
        <dbReference type="PROSITE" id="PS51915"/>
    </source>
</evidence>
<feature type="binding site" evidence="6">
    <location>
        <position position="19"/>
    </location>
    <ligand>
        <name>Zn(2+)</name>
        <dbReference type="ChEBI" id="CHEBI:29105"/>
    </ligand>
</feature>
<dbReference type="FunFam" id="3.30.160.60:FF:000065">
    <property type="entry name" value="B-cell CLL/lymphoma 6, member B"/>
    <property type="match status" value="1"/>
</dbReference>
<dbReference type="GO" id="GO:0008270">
    <property type="term" value="F:zinc ion binding"/>
    <property type="evidence" value="ECO:0007669"/>
    <property type="project" value="UniProtKB-UniRule"/>
</dbReference>
<feature type="binding site" evidence="6">
    <location>
        <position position="16"/>
    </location>
    <ligand>
        <name>Zn(2+)</name>
        <dbReference type="ChEBI" id="CHEBI:29105"/>
    </ligand>
</feature>
<feature type="region of interest" description="Disordered" evidence="7">
    <location>
        <begin position="206"/>
        <end position="254"/>
    </location>
</feature>
<dbReference type="SMART" id="SM00868">
    <property type="entry name" value="zf-AD"/>
    <property type="match status" value="1"/>
</dbReference>
<evidence type="ECO:0000313" key="10">
    <source>
        <dbReference type="EMBL" id="KAL0808613.1"/>
    </source>
</evidence>
<dbReference type="PANTHER" id="PTHR24379:SF121">
    <property type="entry name" value="C2H2-TYPE DOMAIN-CONTAINING PROTEIN"/>
    <property type="match status" value="1"/>
</dbReference>